<dbReference type="InterPro" id="IPR015422">
    <property type="entry name" value="PyrdxlP-dep_Trfase_small"/>
</dbReference>
<feature type="modified residue" description="N6-(pyridoxal phosphate)lysine" evidence="3">
    <location>
        <position position="182"/>
    </location>
</feature>
<dbReference type="Pfam" id="PF01041">
    <property type="entry name" value="DegT_DnrJ_EryC1"/>
    <property type="match status" value="1"/>
</dbReference>
<dbReference type="InterPro" id="IPR015421">
    <property type="entry name" value="PyrdxlP-dep_Trfase_major"/>
</dbReference>
<evidence type="ECO:0000313" key="6">
    <source>
        <dbReference type="Proteomes" id="UP000192917"/>
    </source>
</evidence>
<keyword evidence="6" id="KW-1185">Reference proteome</keyword>
<dbReference type="GO" id="GO:0000271">
    <property type="term" value="P:polysaccharide biosynthetic process"/>
    <property type="evidence" value="ECO:0007669"/>
    <property type="project" value="TreeGrafter"/>
</dbReference>
<dbReference type="PANTHER" id="PTHR30244:SF34">
    <property type="entry name" value="DTDP-4-AMINO-4,6-DIDEOXYGALACTOSE TRANSAMINASE"/>
    <property type="match status" value="1"/>
</dbReference>
<dbReference type="InterPro" id="IPR015424">
    <property type="entry name" value="PyrdxlP-dep_Trfase"/>
</dbReference>
<feature type="active site" description="Proton acceptor" evidence="2">
    <location>
        <position position="182"/>
    </location>
</feature>
<protein>
    <submittedName>
        <fullName evidence="5">Perosamine synthetase</fullName>
    </submittedName>
</protein>
<sequence length="367" mass="38730">MQRIPQVSPWLGEDESAAVAQVVADGWITEGPASAAFSEALDRLIGAPFGVFAPNGTLALALALMALDIGPGDEVLVPDTTFVGSATAVVLAGARPVFVDVEPETFQLDVGRAAAALTGRTRAVMAVHLYGTACDMDALGAFAARHGLRVVEDAAQGIGVTWKGRHVGALGDLGCFSFFADKTITTGEGGYVACRDPALHERLRQLRNQGRSERGSFVHPAIGFNFRITDLQAAMGLVQLGKLPQILARKTALHARYRDALAGLPQIRVLGAAPGAGLVPFRCVLIAERAAELSAHLEAAGVQIRGFFPPLHRQPCFAEGREAQPDSRFPNAIAGHRDGLCLPIFPTLAEAQVERIGALVRDFYGSG</sequence>
<comment type="similarity">
    <text evidence="1 4">Belongs to the DegT/DnrJ/EryC1 family.</text>
</comment>
<evidence type="ECO:0000256" key="4">
    <source>
        <dbReference type="RuleBase" id="RU004508"/>
    </source>
</evidence>
<dbReference type="GO" id="GO:0030170">
    <property type="term" value="F:pyridoxal phosphate binding"/>
    <property type="evidence" value="ECO:0007669"/>
    <property type="project" value="TreeGrafter"/>
</dbReference>
<evidence type="ECO:0000256" key="1">
    <source>
        <dbReference type="ARBA" id="ARBA00037999"/>
    </source>
</evidence>
<accession>A0A1Y6BA19</accession>
<dbReference type="SUPFAM" id="SSF53383">
    <property type="entry name" value="PLP-dependent transferases"/>
    <property type="match status" value="1"/>
</dbReference>
<gene>
    <name evidence="5" type="ORF">SAMN05428998_102267</name>
</gene>
<dbReference type="PANTHER" id="PTHR30244">
    <property type="entry name" value="TRANSAMINASE"/>
    <property type="match status" value="1"/>
</dbReference>
<dbReference type="AlphaFoldDB" id="A0A1Y6BA19"/>
<evidence type="ECO:0000256" key="3">
    <source>
        <dbReference type="PIRSR" id="PIRSR000390-2"/>
    </source>
</evidence>
<evidence type="ECO:0000256" key="2">
    <source>
        <dbReference type="PIRSR" id="PIRSR000390-1"/>
    </source>
</evidence>
<name>A0A1Y6BA19_9PROT</name>
<proteinExistence type="inferred from homology"/>
<reference evidence="5 6" key="1">
    <citation type="submission" date="2017-04" db="EMBL/GenBank/DDBJ databases">
        <authorList>
            <person name="Afonso C.L."/>
            <person name="Miller P.J."/>
            <person name="Scott M.A."/>
            <person name="Spackman E."/>
            <person name="Goraichik I."/>
            <person name="Dimitrov K.M."/>
            <person name="Suarez D.L."/>
            <person name="Swayne D.E."/>
        </authorList>
    </citation>
    <scope>NUCLEOTIDE SEQUENCE [LARGE SCALE GENOMIC DNA]</scope>
    <source>
        <strain evidence="5 6">USBA 355</strain>
    </source>
</reference>
<dbReference type="GO" id="GO:0008483">
    <property type="term" value="F:transaminase activity"/>
    <property type="evidence" value="ECO:0007669"/>
    <property type="project" value="TreeGrafter"/>
</dbReference>
<dbReference type="Proteomes" id="UP000192917">
    <property type="component" value="Unassembled WGS sequence"/>
</dbReference>
<dbReference type="CDD" id="cd00616">
    <property type="entry name" value="AHBA_syn"/>
    <property type="match status" value="1"/>
</dbReference>
<evidence type="ECO:0000313" key="5">
    <source>
        <dbReference type="EMBL" id="SME99339.1"/>
    </source>
</evidence>
<dbReference type="EMBL" id="FWZX01000002">
    <property type="protein sequence ID" value="SME99339.1"/>
    <property type="molecule type" value="Genomic_DNA"/>
</dbReference>
<dbReference type="STRING" id="560819.SAMN05428998_102267"/>
<keyword evidence="3 4" id="KW-0663">Pyridoxal phosphate</keyword>
<dbReference type="Gene3D" id="3.90.1150.10">
    <property type="entry name" value="Aspartate Aminotransferase, domain 1"/>
    <property type="match status" value="1"/>
</dbReference>
<organism evidence="5 6">
    <name type="scientific">Tistlia consotensis USBA 355</name>
    <dbReference type="NCBI Taxonomy" id="560819"/>
    <lineage>
        <taxon>Bacteria</taxon>
        <taxon>Pseudomonadati</taxon>
        <taxon>Pseudomonadota</taxon>
        <taxon>Alphaproteobacteria</taxon>
        <taxon>Rhodospirillales</taxon>
        <taxon>Rhodovibrionaceae</taxon>
        <taxon>Tistlia</taxon>
    </lineage>
</organism>
<dbReference type="Gene3D" id="3.40.640.10">
    <property type="entry name" value="Type I PLP-dependent aspartate aminotransferase-like (Major domain)"/>
    <property type="match status" value="1"/>
</dbReference>
<dbReference type="PIRSF" id="PIRSF000390">
    <property type="entry name" value="PLP_StrS"/>
    <property type="match status" value="1"/>
</dbReference>
<dbReference type="InterPro" id="IPR000653">
    <property type="entry name" value="DegT/StrS_aminotransferase"/>
</dbReference>
<dbReference type="RefSeq" id="WP_159460111.1">
    <property type="nucleotide sequence ID" value="NZ_FWZX01000002.1"/>
</dbReference>